<organism evidence="1 2">
    <name type="scientific">Caerostris extrusa</name>
    <name type="common">Bark spider</name>
    <name type="synonym">Caerostris bankana</name>
    <dbReference type="NCBI Taxonomy" id="172846"/>
    <lineage>
        <taxon>Eukaryota</taxon>
        <taxon>Metazoa</taxon>
        <taxon>Ecdysozoa</taxon>
        <taxon>Arthropoda</taxon>
        <taxon>Chelicerata</taxon>
        <taxon>Arachnida</taxon>
        <taxon>Araneae</taxon>
        <taxon>Araneomorphae</taxon>
        <taxon>Entelegynae</taxon>
        <taxon>Araneoidea</taxon>
        <taxon>Araneidae</taxon>
        <taxon>Caerostris</taxon>
    </lineage>
</organism>
<evidence type="ECO:0000313" key="1">
    <source>
        <dbReference type="EMBL" id="GIY49770.1"/>
    </source>
</evidence>
<name>A0AAV4TV66_CAEEX</name>
<evidence type="ECO:0000313" key="2">
    <source>
        <dbReference type="Proteomes" id="UP001054945"/>
    </source>
</evidence>
<reference evidence="1 2" key="1">
    <citation type="submission" date="2021-06" db="EMBL/GenBank/DDBJ databases">
        <title>Caerostris extrusa draft genome.</title>
        <authorList>
            <person name="Kono N."/>
            <person name="Arakawa K."/>
        </authorList>
    </citation>
    <scope>NUCLEOTIDE SEQUENCE [LARGE SCALE GENOMIC DNA]</scope>
</reference>
<proteinExistence type="predicted"/>
<keyword evidence="2" id="KW-1185">Reference proteome</keyword>
<dbReference type="EMBL" id="BPLR01011881">
    <property type="protein sequence ID" value="GIY49770.1"/>
    <property type="molecule type" value="Genomic_DNA"/>
</dbReference>
<dbReference type="Proteomes" id="UP001054945">
    <property type="component" value="Unassembled WGS sequence"/>
</dbReference>
<protein>
    <submittedName>
        <fullName evidence="1">Uncharacterized protein</fullName>
    </submittedName>
</protein>
<comment type="caution">
    <text evidence="1">The sequence shown here is derived from an EMBL/GenBank/DDBJ whole genome shotgun (WGS) entry which is preliminary data.</text>
</comment>
<gene>
    <name evidence="1" type="ORF">CEXT_225391</name>
</gene>
<sequence>MFEFIPKRYIFSLVGLSATTIAILLQSNLSMAIVYMIQRSDQNSTSSKECVEIPDHKGILQGSINW</sequence>
<dbReference type="AlphaFoldDB" id="A0AAV4TV66"/>
<accession>A0AAV4TV66</accession>